<evidence type="ECO:0000256" key="3">
    <source>
        <dbReference type="ARBA" id="ARBA00022737"/>
    </source>
</evidence>
<evidence type="ECO:0000256" key="1">
    <source>
        <dbReference type="ARBA" id="ARBA00004123"/>
    </source>
</evidence>
<reference evidence="12 13" key="1">
    <citation type="submission" date="2024-08" db="EMBL/GenBank/DDBJ databases">
        <authorList>
            <person name="Cucini C."/>
            <person name="Frati F."/>
        </authorList>
    </citation>
    <scope>NUCLEOTIDE SEQUENCE [LARGE SCALE GENOMIC DNA]</scope>
</reference>
<feature type="domain" description="C2H2-type" evidence="11">
    <location>
        <begin position="694"/>
        <end position="721"/>
    </location>
</feature>
<keyword evidence="13" id="KW-1185">Reference proteome</keyword>
<feature type="domain" description="C2H2-type" evidence="11">
    <location>
        <begin position="844"/>
        <end position="871"/>
    </location>
</feature>
<dbReference type="EMBL" id="CAXLJM020000046">
    <property type="protein sequence ID" value="CAL8111554.1"/>
    <property type="molecule type" value="Genomic_DNA"/>
</dbReference>
<accession>A0ABP1QYJ2</accession>
<sequence length="984" mass="112591">MEDKHILRLSRTCLICDNNYYIQPKIDLSELPSSSKETGQLHNETDRIRRALELYCELSGLPQEFSITSLPFSTIGSSNILTKGGGTEVEGTKTAVHREVGVVGTEPPCCNECKSALLKVLSLEEIIIQNRISQRKQVESLTESLMKKPTVNSPIEMSMNENGEHQFWSQIRNRLISGLDSGIFIEIEDENSYIKPEVQISLLPPAEIPKKKENSFVRTSAVNSCSSVTQTKRKRGRPIKQPFENLLQHPDPLPQKKLKISESDSSLLKKHDVKPCSIVLERLKGRGNDKCGRGDGGNESMLRCNEKVTQSTYVAAKGDSSLGVRRSKLKAYKIIRESVRFSDVDCERTSGDEDDDDDEVNAINDDFIPDNNDNGDADDFEHYESSGSDNGGNNYETRTNTVRKKVKRKKKVPKTNQTRVKPVRMLRDRLLIFRSITIKYTYGVNFMCQARGCSTIVKGTDYFAFQAIKAHISDNHTNEKGFVYSMPRACPLCNNIFKGCKKLNEHLNQEHKPIYTVCEVCWRPLCPESIRPHAWLHKSEEEKAVALAAGEPTTYKLRAKAERHFVAKKVDNRKRTKNNRGDAKAAKISERKKPVASPQPLVMSIAPELLLFKNTLIKNTGGSLKCQGIQCNTIVPGTDYDSLQQIKDHVISFHSKDAIISICPLCDVELKKFLKRDRLPSIRRHLLERHSSKYVCECCWKPIKSSVSLRRHVWSHRNAEEKAIAEAAGEKEDWIVKNLETKKRLAVEIRCPVEECGKTFYTKHHYKSHEITHLPKELRKQFDCPECGLKLLSPRAVRSHIERQHKPELANRPKICPICDKRFHYRDGERFRTHVRSHKGERPFQCHICGMSFFAQNQLKRHGNVHNPASRVFQCEFCAMSYKYQSNLKRHRLTAHVDKVGPRDPEVVLKNTALEYRPDFIGPKIAYPCDYCDKVFPLRSRMTKHVKMVHQSEVIFPDQPNVNDDNDDVKNEFYEFEDSVEFSI</sequence>
<evidence type="ECO:0000256" key="2">
    <source>
        <dbReference type="ARBA" id="ARBA00022723"/>
    </source>
</evidence>
<dbReference type="Gene3D" id="3.30.160.60">
    <property type="entry name" value="Classic Zinc Finger"/>
    <property type="match status" value="3"/>
</dbReference>
<evidence type="ECO:0000313" key="12">
    <source>
        <dbReference type="EMBL" id="CAL8111554.1"/>
    </source>
</evidence>
<dbReference type="InterPro" id="IPR013087">
    <property type="entry name" value="Znf_C2H2_type"/>
</dbReference>
<gene>
    <name evidence="12" type="ORF">ODALV1_LOCUS15146</name>
</gene>
<keyword evidence="8" id="KW-0539">Nucleus</keyword>
<keyword evidence="3" id="KW-0677">Repeat</keyword>
<proteinExistence type="predicted"/>
<name>A0ABP1QYJ2_9HEXA</name>
<evidence type="ECO:0000256" key="5">
    <source>
        <dbReference type="ARBA" id="ARBA00022833"/>
    </source>
</evidence>
<feature type="domain" description="C2H2-type" evidence="11">
    <location>
        <begin position="873"/>
        <end position="901"/>
    </location>
</feature>
<evidence type="ECO:0000313" key="13">
    <source>
        <dbReference type="Proteomes" id="UP001642540"/>
    </source>
</evidence>
<dbReference type="PROSITE" id="PS50157">
    <property type="entry name" value="ZINC_FINGER_C2H2_2"/>
    <property type="match status" value="5"/>
</dbReference>
<feature type="domain" description="C2H2-type" evidence="11">
    <location>
        <begin position="749"/>
        <end position="778"/>
    </location>
</feature>
<evidence type="ECO:0000259" key="11">
    <source>
        <dbReference type="PROSITE" id="PS50157"/>
    </source>
</evidence>
<feature type="domain" description="C2H2-type" evidence="11">
    <location>
        <begin position="927"/>
        <end position="955"/>
    </location>
</feature>
<feature type="region of interest" description="Disordered" evidence="10">
    <location>
        <begin position="346"/>
        <end position="416"/>
    </location>
</feature>
<feature type="compositionally biased region" description="Basic residues" evidence="10">
    <location>
        <begin position="401"/>
        <end position="413"/>
    </location>
</feature>
<keyword evidence="4 9" id="KW-0863">Zinc-finger</keyword>
<dbReference type="InterPro" id="IPR036236">
    <property type="entry name" value="Znf_C2H2_sf"/>
</dbReference>
<evidence type="ECO:0000256" key="7">
    <source>
        <dbReference type="ARBA" id="ARBA00023163"/>
    </source>
</evidence>
<evidence type="ECO:0000256" key="8">
    <source>
        <dbReference type="ARBA" id="ARBA00023242"/>
    </source>
</evidence>
<protein>
    <recommendedName>
        <fullName evidence="11">C2H2-type domain-containing protein</fullName>
    </recommendedName>
</protein>
<feature type="compositionally biased region" description="Low complexity" evidence="10">
    <location>
        <begin position="361"/>
        <end position="372"/>
    </location>
</feature>
<evidence type="ECO:0000256" key="9">
    <source>
        <dbReference type="PROSITE-ProRule" id="PRU00042"/>
    </source>
</evidence>
<keyword evidence="5" id="KW-0862">Zinc</keyword>
<dbReference type="SMART" id="SM00355">
    <property type="entry name" value="ZnF_C2H2"/>
    <property type="match status" value="10"/>
</dbReference>
<dbReference type="PROSITE" id="PS00028">
    <property type="entry name" value="ZINC_FINGER_C2H2_1"/>
    <property type="match status" value="7"/>
</dbReference>
<keyword evidence="7" id="KW-0804">Transcription</keyword>
<organism evidence="12 13">
    <name type="scientific">Orchesella dallaii</name>
    <dbReference type="NCBI Taxonomy" id="48710"/>
    <lineage>
        <taxon>Eukaryota</taxon>
        <taxon>Metazoa</taxon>
        <taxon>Ecdysozoa</taxon>
        <taxon>Arthropoda</taxon>
        <taxon>Hexapoda</taxon>
        <taxon>Collembola</taxon>
        <taxon>Entomobryomorpha</taxon>
        <taxon>Entomobryoidea</taxon>
        <taxon>Orchesellidae</taxon>
        <taxon>Orchesellinae</taxon>
        <taxon>Orchesella</taxon>
    </lineage>
</organism>
<feature type="compositionally biased region" description="Polar residues" evidence="10">
    <location>
        <begin position="385"/>
        <end position="396"/>
    </location>
</feature>
<dbReference type="Proteomes" id="UP001642540">
    <property type="component" value="Unassembled WGS sequence"/>
</dbReference>
<dbReference type="PANTHER" id="PTHR24394:SF48">
    <property type="entry name" value="ZINC FINGER PROTEIN 771"/>
    <property type="match status" value="1"/>
</dbReference>
<comment type="subcellular location">
    <subcellularLocation>
        <location evidence="1">Nucleus</location>
    </subcellularLocation>
</comment>
<keyword evidence="6" id="KW-0805">Transcription regulation</keyword>
<keyword evidence="2" id="KW-0479">Metal-binding</keyword>
<dbReference type="PANTHER" id="PTHR24394">
    <property type="entry name" value="ZINC FINGER PROTEIN"/>
    <property type="match status" value="1"/>
</dbReference>
<evidence type="ECO:0000256" key="4">
    <source>
        <dbReference type="ARBA" id="ARBA00022771"/>
    </source>
</evidence>
<evidence type="ECO:0000256" key="10">
    <source>
        <dbReference type="SAM" id="MobiDB-lite"/>
    </source>
</evidence>
<comment type="caution">
    <text evidence="12">The sequence shown here is derived from an EMBL/GenBank/DDBJ whole genome shotgun (WGS) entry which is preliminary data.</text>
</comment>
<dbReference type="SUPFAM" id="SSF57667">
    <property type="entry name" value="beta-beta-alpha zinc fingers"/>
    <property type="match status" value="3"/>
</dbReference>
<dbReference type="Pfam" id="PF00096">
    <property type="entry name" value="zf-C2H2"/>
    <property type="match status" value="4"/>
</dbReference>
<evidence type="ECO:0000256" key="6">
    <source>
        <dbReference type="ARBA" id="ARBA00023015"/>
    </source>
</evidence>